<evidence type="ECO:0000313" key="3">
    <source>
        <dbReference type="EMBL" id="GCD41180.1"/>
    </source>
</evidence>
<sequence>MALAILTRLRDRSARSAPAPAPIPRGAGALDLSVHDPVGLPMARAGVSVRDTEGTEVTRGQTDPNGMFTATLAPAAYHVVVTCDGFRPERFDSLVTEGTRTAPRTLQLEPAPAPPMPTPGQWRLDPDHSSIRFTARHIGLAEIHGRFNHFEGGLWIAPDMRDSRVEVTIDAASIDSGVKMRDDHLRSAEFLDVARYPYLQFAGERFVHKGGARWAVQGVLHLHGVSRSVQLDTRYLGLGTGMGGETRTACTAVTELHREDFTLDWRKMLARGIAAIGATIRVEMDIQAVQAE</sequence>
<evidence type="ECO:0000259" key="2">
    <source>
        <dbReference type="SMART" id="SM00867"/>
    </source>
</evidence>
<reference evidence="3 4" key="1">
    <citation type="submission" date="2018-11" db="EMBL/GenBank/DDBJ databases">
        <title>Whole genome sequence of Streptomyces paromomycinus NBRC 15454(T).</title>
        <authorList>
            <person name="Komaki H."/>
            <person name="Tamura T."/>
        </authorList>
    </citation>
    <scope>NUCLEOTIDE SEQUENCE [LARGE SCALE GENOMIC DNA]</scope>
    <source>
        <strain evidence="3 4">NBRC 15454</strain>
    </source>
</reference>
<dbReference type="InterPro" id="IPR036761">
    <property type="entry name" value="TTHA0802/YceI-like_sf"/>
</dbReference>
<evidence type="ECO:0000313" key="4">
    <source>
        <dbReference type="Proteomes" id="UP000286746"/>
    </source>
</evidence>
<name>A0A401VVS6_STREY</name>
<dbReference type="PANTHER" id="PTHR34406:SF1">
    <property type="entry name" value="PROTEIN YCEI"/>
    <property type="match status" value="1"/>
</dbReference>
<dbReference type="SMART" id="SM00867">
    <property type="entry name" value="YceI"/>
    <property type="match status" value="1"/>
</dbReference>
<dbReference type="SUPFAM" id="SSF49464">
    <property type="entry name" value="Carboxypeptidase regulatory domain-like"/>
    <property type="match status" value="1"/>
</dbReference>
<dbReference type="InterPro" id="IPR007372">
    <property type="entry name" value="Lipid/polyisoprenoid-bd_YceI"/>
</dbReference>
<comment type="similarity">
    <text evidence="1">Belongs to the UPF0312 family.</text>
</comment>
<dbReference type="EMBL" id="BHZD01000001">
    <property type="protein sequence ID" value="GCD41180.1"/>
    <property type="molecule type" value="Genomic_DNA"/>
</dbReference>
<keyword evidence="4" id="KW-1185">Reference proteome</keyword>
<dbReference type="RefSeq" id="WP_125051927.1">
    <property type="nucleotide sequence ID" value="NZ_BHZD01000001.1"/>
</dbReference>
<dbReference type="Gene3D" id="2.40.128.110">
    <property type="entry name" value="Lipid/polyisoprenoid-binding, YceI-like"/>
    <property type="match status" value="1"/>
</dbReference>
<gene>
    <name evidence="3" type="ORF">GKJPGBOP_00833</name>
</gene>
<dbReference type="SUPFAM" id="SSF101874">
    <property type="entry name" value="YceI-like"/>
    <property type="match status" value="1"/>
</dbReference>
<dbReference type="PANTHER" id="PTHR34406">
    <property type="entry name" value="PROTEIN YCEI"/>
    <property type="match status" value="1"/>
</dbReference>
<organism evidence="3 4">
    <name type="scientific">Streptomyces paromomycinus</name>
    <name type="common">Streptomyces rimosus subsp. paromomycinus</name>
    <dbReference type="NCBI Taxonomy" id="92743"/>
    <lineage>
        <taxon>Bacteria</taxon>
        <taxon>Bacillati</taxon>
        <taxon>Actinomycetota</taxon>
        <taxon>Actinomycetes</taxon>
        <taxon>Kitasatosporales</taxon>
        <taxon>Streptomycetaceae</taxon>
        <taxon>Streptomyces</taxon>
    </lineage>
</organism>
<evidence type="ECO:0000256" key="1">
    <source>
        <dbReference type="ARBA" id="ARBA00008812"/>
    </source>
</evidence>
<dbReference type="Proteomes" id="UP000286746">
    <property type="component" value="Unassembled WGS sequence"/>
</dbReference>
<dbReference type="Pfam" id="PF13620">
    <property type="entry name" value="CarboxypepD_reg"/>
    <property type="match status" value="1"/>
</dbReference>
<protein>
    <recommendedName>
        <fullName evidence="2">Lipid/polyisoprenoid-binding YceI-like domain-containing protein</fullName>
    </recommendedName>
</protein>
<dbReference type="AlphaFoldDB" id="A0A401VVS6"/>
<accession>A0A401VVS6</accession>
<feature type="domain" description="Lipid/polyisoprenoid-binding YceI-like" evidence="2">
    <location>
        <begin position="121"/>
        <end position="289"/>
    </location>
</feature>
<dbReference type="InterPro" id="IPR008969">
    <property type="entry name" value="CarboxyPept-like_regulatory"/>
</dbReference>
<dbReference type="Gene3D" id="2.60.40.1120">
    <property type="entry name" value="Carboxypeptidase-like, regulatory domain"/>
    <property type="match status" value="1"/>
</dbReference>
<proteinExistence type="inferred from homology"/>
<comment type="caution">
    <text evidence="3">The sequence shown here is derived from an EMBL/GenBank/DDBJ whole genome shotgun (WGS) entry which is preliminary data.</text>
</comment>
<dbReference type="Pfam" id="PF04264">
    <property type="entry name" value="YceI"/>
    <property type="match status" value="1"/>
</dbReference>